<dbReference type="PANTHER" id="PTHR31280">
    <property type="entry name" value="PROTEIN UNC-13 HOMOLOG"/>
    <property type="match status" value="1"/>
</dbReference>
<feature type="domain" description="MHD1" evidence="2">
    <location>
        <begin position="982"/>
        <end position="1107"/>
    </location>
</feature>
<dbReference type="Proteomes" id="UP000583929">
    <property type="component" value="Unassembled WGS sequence"/>
</dbReference>
<gene>
    <name evidence="4" type="ORF">G4B88_014359</name>
</gene>
<dbReference type="InterPro" id="IPR027266">
    <property type="entry name" value="TrmE/GcvT-like"/>
</dbReference>
<proteinExistence type="predicted"/>
<dbReference type="Pfam" id="PF25455">
    <property type="entry name" value="Beta-barrel_CAF17_C"/>
    <property type="match status" value="1"/>
</dbReference>
<evidence type="ECO:0000256" key="1">
    <source>
        <dbReference type="SAM" id="MobiDB-lite"/>
    </source>
</evidence>
<evidence type="ECO:0000313" key="4">
    <source>
        <dbReference type="EMBL" id="KAF4403903.1"/>
    </source>
</evidence>
<evidence type="ECO:0000259" key="2">
    <source>
        <dbReference type="PROSITE" id="PS51258"/>
    </source>
</evidence>
<keyword evidence="5" id="KW-1185">Reference proteome</keyword>
<dbReference type="InterPro" id="IPR057460">
    <property type="entry name" value="CAF17_C"/>
</dbReference>
<protein>
    <submittedName>
        <fullName evidence="4">Uncharacterized protein</fullName>
    </submittedName>
</protein>
<dbReference type="SUPFAM" id="SSF103025">
    <property type="entry name" value="Folate-binding domain"/>
    <property type="match status" value="1"/>
</dbReference>
<dbReference type="Gene3D" id="3.30.1360.120">
    <property type="entry name" value="Probable tRNA modification gtpase trme, domain 1"/>
    <property type="match status" value="1"/>
</dbReference>
<dbReference type="InterPro" id="IPR008528">
    <property type="entry name" value="unc-13_homologue"/>
</dbReference>
<feature type="domain" description="MHD2" evidence="3">
    <location>
        <begin position="1217"/>
        <end position="1327"/>
    </location>
</feature>
<accession>A0A7J6I8M4</accession>
<organism evidence="4 5">
    <name type="scientific">Cannabis sativa</name>
    <name type="common">Hemp</name>
    <name type="synonym">Marijuana</name>
    <dbReference type="NCBI Taxonomy" id="3483"/>
    <lineage>
        <taxon>Eukaryota</taxon>
        <taxon>Viridiplantae</taxon>
        <taxon>Streptophyta</taxon>
        <taxon>Embryophyta</taxon>
        <taxon>Tracheophyta</taxon>
        <taxon>Spermatophyta</taxon>
        <taxon>Magnoliopsida</taxon>
        <taxon>eudicotyledons</taxon>
        <taxon>Gunneridae</taxon>
        <taxon>Pentapetalae</taxon>
        <taxon>rosids</taxon>
        <taxon>fabids</taxon>
        <taxon>Rosales</taxon>
        <taxon>Cannabaceae</taxon>
        <taxon>Cannabis</taxon>
    </lineage>
</organism>
<dbReference type="PROSITE" id="PS51258">
    <property type="entry name" value="MHD1"/>
    <property type="match status" value="1"/>
</dbReference>
<sequence length="1433" mass="161607">MYAALLSPQGRFLYDLVLYKPARAEDKLNEAGSGPGSDPDEAFELFADVDAFVLDELLNTLKSPVVDGGEMALLPLFITRYRLRSKVEIENVGEDFSCWQRYGGSLTKTSSDVEEPEAASVGWGSGVDRSGESASHGNKHGTQWYKDPRLDCLGFRGIFPSNTTPPLVEADKETDEKNYILWRVENGVAEGSIEIPKGEAIPLEYNLVGLNAISFDKGSVEKAIISSTSHLILLHELPYNNLNFAVLFSVVYSELEQKISPGSEVVDTETGKKVGAITTVIGCRGLGVLRLEEAFKRSSELTIQGQEDVKVEATRPEWWPAEWFQEYQQDRAQETIMEEASILHRYRSDRRKLLEFLLSSSSGVTTATSLSDIDFDNLSVDYVIDCIISGSVVNASEARKKKLEELNHPSMIYSQSGSSYFLLTNPEFVRSPPLRAPPPIKVQATVEKDSCSTKEMDSSNGKYNGTVGDDYGLKHKVATNMQPKTAENVKIPPLGLPNLSTGLSDDDLRESAYEILLASISSSGVEVHKVEHKKKEKNGKFLLGLKNKKDKMPQCLDRHSQLIHTIRLQMQASCCFLFLCVISEAMDVCIRRRLQFSTRGTCGKADVPQIALGLLNSTFKSDFLHEKSYLQWKSRQAGILEELLHDSASLAGSEHLTIKRSLAKIRNAEEWDMTMSPSERVEVLSTIKRVALMLSSLPGQFGIESETYYWTAGYHLNVRLYEKLLLSVFDILDEGQLVEEADEILTLIKLTWSTLGITQKIHNAIFGWVLFLQFTQTDEAKLLEYATLELQKVASVKEDDTERNYAESLLCSRQSGRKEVKLSLIQAIFFIIGNWCDCKLQDYHLHFRQQPGNFKRVVSLAVILGIPNSDHYGEIKFTSLNVSNKASAKIIKSYVERSTEAAYKLVASTIDLESKMKRKHPLCLLANELRLIVEREMNVFYPVLHHWYPKSGMIIAMQLHQIYGEKLKIYLDGVSCLSEDVKSVLPAADLLDHDLTRLYTASGASYHDLHHYPIGEVAKPLILDWVIAQHSRILEWTGRAFDLEDWEPLSSQQRQAPSIVEVFRIIEETVDQLFGLNLAMDITHIQALLSIIFHTLRAYLEKMFNQLVEKNHLYPSAPSLTRYKDSSIPIMKKKLLESVVLDDNLINKLNHLTVSKLCVRLNTLKYIEKQIFILEDGIRKSWALVRKPNDGKSGPKVVFWDLRDGFISSLYSGSVEVARLDSVLPHLDTVLDRVCGLIDDTLRDCVTLSIYRASLEGFVWVLLDGGPSRAFSDSDIIFMEDDLAMLKELFVANGEGLDCSLVEQEAKFAERILGLYSVQTETVIQMLMTASEQISMGLDSHDNDRSNILNVHTLMRVLCHKKDREASKFLKTQYNLPMSSEYEDNLLKDSTSPSPFISDFLKRSTSFHWSNKSQSSFNSFKKRLQEATSDIRR</sequence>
<dbReference type="InterPro" id="IPR057984">
    <property type="entry name" value="PATROL1_C"/>
</dbReference>
<feature type="region of interest" description="Disordered" evidence="1">
    <location>
        <begin position="108"/>
        <end position="142"/>
    </location>
</feature>
<dbReference type="EMBL" id="JAATIQ010000002">
    <property type="protein sequence ID" value="KAF4403903.1"/>
    <property type="molecule type" value="Genomic_DNA"/>
</dbReference>
<reference evidence="4 5" key="1">
    <citation type="journal article" date="2020" name="bioRxiv">
        <title>Sequence and annotation of 42 cannabis genomes reveals extensive copy number variation in cannabinoid synthesis and pathogen resistance genes.</title>
        <authorList>
            <person name="Mckernan K.J."/>
            <person name="Helbert Y."/>
            <person name="Kane L.T."/>
            <person name="Ebling H."/>
            <person name="Zhang L."/>
            <person name="Liu B."/>
            <person name="Eaton Z."/>
            <person name="Mclaughlin S."/>
            <person name="Kingan S."/>
            <person name="Baybayan P."/>
            <person name="Concepcion G."/>
            <person name="Jordan M."/>
            <person name="Riva A."/>
            <person name="Barbazuk W."/>
            <person name="Harkins T."/>
        </authorList>
    </citation>
    <scope>NUCLEOTIDE SEQUENCE [LARGE SCALE GENOMIC DNA]</scope>
    <source>
        <strain evidence="5">cv. Jamaican Lion 4</strain>
        <tissue evidence="4">Leaf</tissue>
    </source>
</reference>
<evidence type="ECO:0000313" key="5">
    <source>
        <dbReference type="Proteomes" id="UP000583929"/>
    </source>
</evidence>
<comment type="caution">
    <text evidence="4">The sequence shown here is derived from an EMBL/GenBank/DDBJ whole genome shotgun (WGS) entry which is preliminary data.</text>
</comment>
<dbReference type="Gene3D" id="1.10.357.50">
    <property type="match status" value="1"/>
</dbReference>
<name>A0A7J6I8M4_CANSA</name>
<dbReference type="PROSITE" id="PS51259">
    <property type="entry name" value="MHD2"/>
    <property type="match status" value="1"/>
</dbReference>
<dbReference type="Pfam" id="PF25761">
    <property type="entry name" value="TPR_PATROL1"/>
    <property type="match status" value="2"/>
</dbReference>
<dbReference type="PANTHER" id="PTHR31280:SF3">
    <property type="entry name" value="DNA TOPOISOMERASE 4 SUBUNIT B (DUF810)"/>
    <property type="match status" value="1"/>
</dbReference>
<dbReference type="InterPro" id="IPR014772">
    <property type="entry name" value="Munc13_dom-2"/>
</dbReference>
<dbReference type="InterPro" id="IPR014770">
    <property type="entry name" value="Munc13_1"/>
</dbReference>
<evidence type="ECO:0000259" key="3">
    <source>
        <dbReference type="PROSITE" id="PS51259"/>
    </source>
</evidence>